<accession>A0A1M6FNE0</accession>
<dbReference type="AlphaFoldDB" id="A0A1M6FNE0"/>
<gene>
    <name evidence="1" type="ORF">SAMN04488508_104380</name>
</gene>
<sequence>MLKNILNVNGVKRLNKDEQEALNGGFGPGFCYLRDRNTCCCFFDDIYPNGGFYCSRGESDGFGRCRYV</sequence>
<reference evidence="2" key="1">
    <citation type="submission" date="2016-11" db="EMBL/GenBank/DDBJ databases">
        <authorList>
            <person name="Varghese N."/>
            <person name="Submissions S."/>
        </authorList>
    </citation>
    <scope>NUCLEOTIDE SEQUENCE [LARGE SCALE GENOMIC DNA]</scope>
    <source>
        <strain evidence="2">DSM 22623</strain>
    </source>
</reference>
<protein>
    <submittedName>
        <fullName evidence="1">Uncharacterized protein</fullName>
    </submittedName>
</protein>
<dbReference type="Proteomes" id="UP000184432">
    <property type="component" value="Unassembled WGS sequence"/>
</dbReference>
<evidence type="ECO:0000313" key="1">
    <source>
        <dbReference type="EMBL" id="SHI99197.1"/>
    </source>
</evidence>
<keyword evidence="2" id="KW-1185">Reference proteome</keyword>
<evidence type="ECO:0000313" key="2">
    <source>
        <dbReference type="Proteomes" id="UP000184432"/>
    </source>
</evidence>
<dbReference type="STRING" id="570521.SAMN04488508_104380"/>
<proteinExistence type="predicted"/>
<dbReference type="RefSeq" id="WP_073316183.1">
    <property type="nucleotide sequence ID" value="NZ_FQYP01000004.1"/>
</dbReference>
<dbReference type="OrthoDB" id="1163990at2"/>
<dbReference type="EMBL" id="FQYP01000004">
    <property type="protein sequence ID" value="SHI99197.1"/>
    <property type="molecule type" value="Genomic_DNA"/>
</dbReference>
<name>A0A1M6FNE0_9FLAO</name>
<organism evidence="1 2">
    <name type="scientific">Aquimarina spongiae</name>
    <dbReference type="NCBI Taxonomy" id="570521"/>
    <lineage>
        <taxon>Bacteria</taxon>
        <taxon>Pseudomonadati</taxon>
        <taxon>Bacteroidota</taxon>
        <taxon>Flavobacteriia</taxon>
        <taxon>Flavobacteriales</taxon>
        <taxon>Flavobacteriaceae</taxon>
        <taxon>Aquimarina</taxon>
    </lineage>
</organism>